<evidence type="ECO:0000313" key="3">
    <source>
        <dbReference type="Proteomes" id="UP000054565"/>
    </source>
</evidence>
<dbReference type="EMBL" id="DS028094">
    <property type="protein sequence ID" value="KMP03715.1"/>
    <property type="molecule type" value="Genomic_DNA"/>
</dbReference>
<dbReference type="Proteomes" id="UP000054565">
    <property type="component" value="Unassembled WGS sequence"/>
</dbReference>
<sequence length="151" mass="16779">MQASLPSVWDDAGHNIHTYMRCLVGTFKHTYIRSTIINNFHPPHPYGCPGDSGNDFVKSSLLNRRICQMIDEQSDKVSVMSWHCMHIQLSLATNLANQDWSGFGFSATPANPKSNPAKAGEGVGWGRRDGDHPSASLSPWLVSKDNHRTPY</sequence>
<proteinExistence type="predicted"/>
<feature type="region of interest" description="Disordered" evidence="1">
    <location>
        <begin position="106"/>
        <end position="151"/>
    </location>
</feature>
<gene>
    <name evidence="2" type="ORF">CIRG_03407</name>
</gene>
<evidence type="ECO:0000256" key="1">
    <source>
        <dbReference type="SAM" id="MobiDB-lite"/>
    </source>
</evidence>
<evidence type="ECO:0000313" key="2">
    <source>
        <dbReference type="EMBL" id="KMP03715.1"/>
    </source>
</evidence>
<reference evidence="3" key="1">
    <citation type="journal article" date="2010" name="Genome Res.">
        <title>Population genomic sequencing of Coccidioides fungi reveals recent hybridization and transposon control.</title>
        <authorList>
            <person name="Neafsey D.E."/>
            <person name="Barker B.M."/>
            <person name="Sharpton T.J."/>
            <person name="Stajich J.E."/>
            <person name="Park D.J."/>
            <person name="Whiston E."/>
            <person name="Hung C.-Y."/>
            <person name="McMahan C."/>
            <person name="White J."/>
            <person name="Sykes S."/>
            <person name="Heiman D."/>
            <person name="Young S."/>
            <person name="Zeng Q."/>
            <person name="Abouelleil A."/>
            <person name="Aftuck L."/>
            <person name="Bessette D."/>
            <person name="Brown A."/>
            <person name="FitzGerald M."/>
            <person name="Lui A."/>
            <person name="Macdonald J.P."/>
            <person name="Priest M."/>
            <person name="Orbach M.J."/>
            <person name="Galgiani J.N."/>
            <person name="Kirkland T.N."/>
            <person name="Cole G.T."/>
            <person name="Birren B.W."/>
            <person name="Henn M.R."/>
            <person name="Taylor J.W."/>
            <person name="Rounsley S.D."/>
        </authorList>
    </citation>
    <scope>NUCLEOTIDE SEQUENCE [LARGE SCALE GENOMIC DNA]</scope>
    <source>
        <strain evidence="3">RMSCC 2394</strain>
    </source>
</reference>
<protein>
    <submittedName>
        <fullName evidence="2">Uncharacterized protein</fullName>
    </submittedName>
</protein>
<accession>A0A0J6Y7I8</accession>
<dbReference type="AlphaFoldDB" id="A0A0J6Y7I8"/>
<organism evidence="2 3">
    <name type="scientific">Coccidioides immitis RMSCC 2394</name>
    <dbReference type="NCBI Taxonomy" id="404692"/>
    <lineage>
        <taxon>Eukaryota</taxon>
        <taxon>Fungi</taxon>
        <taxon>Dikarya</taxon>
        <taxon>Ascomycota</taxon>
        <taxon>Pezizomycotina</taxon>
        <taxon>Eurotiomycetes</taxon>
        <taxon>Eurotiomycetidae</taxon>
        <taxon>Onygenales</taxon>
        <taxon>Onygenaceae</taxon>
        <taxon>Coccidioides</taxon>
    </lineage>
</organism>
<name>A0A0J6Y7I8_COCIT</name>